<dbReference type="Proteomes" id="UP000239649">
    <property type="component" value="Unassembled WGS sequence"/>
</dbReference>
<keyword evidence="3" id="KW-1185">Reference proteome</keyword>
<accession>A0A2P6VC25</accession>
<reference evidence="2 3" key="1">
    <citation type="journal article" date="2018" name="Plant J.">
        <title>Genome sequences of Chlorella sorokiniana UTEX 1602 and Micractinium conductrix SAG 241.80: implications to maltose excretion by a green alga.</title>
        <authorList>
            <person name="Arriola M.B."/>
            <person name="Velmurugan N."/>
            <person name="Zhang Y."/>
            <person name="Plunkett M.H."/>
            <person name="Hondzo H."/>
            <person name="Barney B.M."/>
        </authorList>
    </citation>
    <scope>NUCLEOTIDE SEQUENCE [LARGE SCALE GENOMIC DNA]</scope>
    <source>
        <strain evidence="2 3">SAG 241.80</strain>
    </source>
</reference>
<name>A0A2P6VC25_9CHLO</name>
<comment type="caution">
    <text evidence="2">The sequence shown here is derived from an EMBL/GenBank/DDBJ whole genome shotgun (WGS) entry which is preliminary data.</text>
</comment>
<proteinExistence type="predicted"/>
<feature type="compositionally biased region" description="Low complexity" evidence="1">
    <location>
        <begin position="48"/>
        <end position="57"/>
    </location>
</feature>
<protein>
    <submittedName>
        <fullName evidence="2">Uncharacterized protein</fullName>
    </submittedName>
</protein>
<feature type="region of interest" description="Disordered" evidence="1">
    <location>
        <begin position="30"/>
        <end position="110"/>
    </location>
</feature>
<gene>
    <name evidence="2" type="ORF">C2E20_5001</name>
</gene>
<evidence type="ECO:0000256" key="1">
    <source>
        <dbReference type="SAM" id="MobiDB-lite"/>
    </source>
</evidence>
<sequence>MMSSLTASVRNDGAWDHGLWTEAARKEWAAHAGGALQGGTSSKRRRPPAAATAGAPGEELKQKQHQSQAQEDAHHPPAVTPVQRYERKKQRCAAEAAASNEEGVERQPQPVQRRLAALQVEGEQVQRFIDAFVPADLHALQTADGKELGPNVMRDCIRSMLSALPATSAFMLACAAGHLPPRSPAAPALATPTAQLLPPHLDTAGSATCADFATAAAAAVAAVARGAPGA</sequence>
<evidence type="ECO:0000313" key="2">
    <source>
        <dbReference type="EMBL" id="PSC71650.1"/>
    </source>
</evidence>
<dbReference type="AlphaFoldDB" id="A0A2P6VC25"/>
<evidence type="ECO:0000313" key="3">
    <source>
        <dbReference type="Proteomes" id="UP000239649"/>
    </source>
</evidence>
<dbReference type="EMBL" id="LHPF02000014">
    <property type="protein sequence ID" value="PSC71650.1"/>
    <property type="molecule type" value="Genomic_DNA"/>
</dbReference>
<organism evidence="2 3">
    <name type="scientific">Micractinium conductrix</name>
    <dbReference type="NCBI Taxonomy" id="554055"/>
    <lineage>
        <taxon>Eukaryota</taxon>
        <taxon>Viridiplantae</taxon>
        <taxon>Chlorophyta</taxon>
        <taxon>core chlorophytes</taxon>
        <taxon>Trebouxiophyceae</taxon>
        <taxon>Chlorellales</taxon>
        <taxon>Chlorellaceae</taxon>
        <taxon>Chlorella clade</taxon>
        <taxon>Micractinium</taxon>
    </lineage>
</organism>